<feature type="transmembrane region" description="Helical" evidence="6">
    <location>
        <begin position="43"/>
        <end position="67"/>
    </location>
</feature>
<sequence>MPTRIVGPRARRTAAPRPERPLAAGGKDGRVVEDISRNRKPRLGAFAAAGVLAGAMVACGVAVPAFAHGYIGGSGSELTARQVTPGNTNLGGIQYEPQSLEATGGFPATGPADGHIASAGHANWSELDEQTSTRWVKNVVSPGAHTFGWTYTAPHNTDEWRYYITKKGWDPNAPLDRGDFELLQTVEGNGKPANTYPTHTINIPSDRTGYYVILAVWEVEDTANAFYNVVDVDIQPGGVAQPDTEAPSVPSGVKSTETTAWSVNLAWTASTDNKGVTGYKVERATGTGAFAKIADVSGTTFSDTGLSAATAYRYRVTAVDAAGNSSAASTVFSVTTAAGTTTDTQAPSAPAGVHSMETTSSSVDLMWTAATDDVGVTGYRVERATGSGAFAQVATPTGTSYLDSGLAAATAYRYRVTAVDAAGNASAASTVFSVTTAAATTVDTQAPSVPAGLKITATTSSSATLSWTASTDDKGVVGYRLDRATATGAFQQIAVVAGTTYQNTGLAASTTYRYRVSAVDAAGNVSAASAILSVTTPAATTNPGTYPTWNPKGSYTKGDKVTWNGKNYEAVQTHTGVGDANWIAALSLWKPIA</sequence>
<evidence type="ECO:0000313" key="9">
    <source>
        <dbReference type="Proteomes" id="UP000291259"/>
    </source>
</evidence>
<evidence type="ECO:0000313" key="8">
    <source>
        <dbReference type="EMBL" id="QAY72200.1"/>
    </source>
</evidence>
<dbReference type="InterPro" id="IPR036573">
    <property type="entry name" value="CBM_sf_5/12"/>
</dbReference>
<keyword evidence="4" id="KW-0624">Polysaccharide degradation</keyword>
<keyword evidence="1" id="KW-0732">Signal</keyword>
<keyword evidence="6" id="KW-0472">Membrane</keyword>
<keyword evidence="4" id="KW-0119">Carbohydrate metabolism</keyword>
<dbReference type="Gene3D" id="2.60.40.10">
    <property type="entry name" value="Immunoglobulins"/>
    <property type="match status" value="3"/>
</dbReference>
<dbReference type="Gene3D" id="2.10.10.20">
    <property type="entry name" value="Carbohydrate-binding module superfamily 5/12"/>
    <property type="match status" value="1"/>
</dbReference>
<accession>A0A4P6F7Y8</accession>
<keyword evidence="6" id="KW-0812">Transmembrane</keyword>
<dbReference type="InterPro" id="IPR003961">
    <property type="entry name" value="FN3_dom"/>
</dbReference>
<dbReference type="PANTHER" id="PTHR34823:SF1">
    <property type="entry name" value="CHITIN-BINDING TYPE-4 DOMAIN-CONTAINING PROTEIN"/>
    <property type="match status" value="1"/>
</dbReference>
<dbReference type="PROSITE" id="PS50853">
    <property type="entry name" value="FN3"/>
    <property type="match status" value="3"/>
</dbReference>
<keyword evidence="6" id="KW-1133">Transmembrane helix</keyword>
<dbReference type="SMART" id="SM00060">
    <property type="entry name" value="FN3"/>
    <property type="match status" value="3"/>
</dbReference>
<dbReference type="EMBL" id="CP035491">
    <property type="protein sequence ID" value="QAY72200.1"/>
    <property type="molecule type" value="Genomic_DNA"/>
</dbReference>
<name>A0A4P6F7Y8_9MICO</name>
<dbReference type="PANTHER" id="PTHR34823">
    <property type="entry name" value="GLCNAC-BINDING PROTEIN A"/>
    <property type="match status" value="1"/>
</dbReference>
<keyword evidence="9" id="KW-1185">Reference proteome</keyword>
<dbReference type="AlphaFoldDB" id="A0A4P6F7Y8"/>
<keyword evidence="2" id="KW-0378">Hydrolase</keyword>
<dbReference type="SUPFAM" id="SSF81296">
    <property type="entry name" value="E set domains"/>
    <property type="match status" value="1"/>
</dbReference>
<dbReference type="CDD" id="cd12214">
    <property type="entry name" value="ChiA1_BD"/>
    <property type="match status" value="1"/>
</dbReference>
<feature type="domain" description="Fibronectin type-III" evidence="7">
    <location>
        <begin position="449"/>
        <end position="539"/>
    </location>
</feature>
<evidence type="ECO:0000256" key="2">
    <source>
        <dbReference type="ARBA" id="ARBA00022801"/>
    </source>
</evidence>
<feature type="region of interest" description="Disordered" evidence="5">
    <location>
        <begin position="1"/>
        <end position="28"/>
    </location>
</feature>
<evidence type="ECO:0000259" key="7">
    <source>
        <dbReference type="PROSITE" id="PS50853"/>
    </source>
</evidence>
<dbReference type="InterPro" id="IPR014756">
    <property type="entry name" value="Ig_E-set"/>
</dbReference>
<dbReference type="Pfam" id="PF02839">
    <property type="entry name" value="CBM_5_12"/>
    <property type="match status" value="1"/>
</dbReference>
<dbReference type="CDD" id="cd21177">
    <property type="entry name" value="LPMO_AA10"/>
    <property type="match status" value="1"/>
</dbReference>
<dbReference type="GO" id="GO:0005576">
    <property type="term" value="C:extracellular region"/>
    <property type="evidence" value="ECO:0007669"/>
    <property type="project" value="InterPro"/>
</dbReference>
<dbReference type="Pfam" id="PF03067">
    <property type="entry name" value="LPMO_10"/>
    <property type="match status" value="1"/>
</dbReference>
<organism evidence="8 9">
    <name type="scientific">Agromyces protaetiae</name>
    <dbReference type="NCBI Taxonomy" id="2509455"/>
    <lineage>
        <taxon>Bacteria</taxon>
        <taxon>Bacillati</taxon>
        <taxon>Actinomycetota</taxon>
        <taxon>Actinomycetes</taxon>
        <taxon>Micrococcales</taxon>
        <taxon>Microbacteriaceae</taxon>
        <taxon>Agromyces</taxon>
    </lineage>
</organism>
<dbReference type="GO" id="GO:0000272">
    <property type="term" value="P:polysaccharide catabolic process"/>
    <property type="evidence" value="ECO:0007669"/>
    <property type="project" value="UniProtKB-KW"/>
</dbReference>
<reference evidence="8 9" key="1">
    <citation type="submission" date="2019-01" db="EMBL/GenBank/DDBJ databases">
        <title>Genome sequencing of strain FW100M-8.</title>
        <authorList>
            <person name="Heo J."/>
            <person name="Kim S.-J."/>
            <person name="Kim J.-S."/>
            <person name="Hong S.-B."/>
            <person name="Kwon S.-W."/>
        </authorList>
    </citation>
    <scope>NUCLEOTIDE SEQUENCE [LARGE SCALE GENOMIC DNA]</scope>
    <source>
        <strain evidence="8 9">FW100M-8</strain>
    </source>
</reference>
<evidence type="ECO:0000256" key="6">
    <source>
        <dbReference type="SAM" id="Phobius"/>
    </source>
</evidence>
<protein>
    <recommendedName>
        <fullName evidence="7">Fibronectin type-III domain-containing protein</fullName>
    </recommendedName>
</protein>
<dbReference type="Gene3D" id="2.70.50.50">
    <property type="entry name" value="chitin-binding protein cbp21"/>
    <property type="match status" value="1"/>
</dbReference>
<dbReference type="Proteomes" id="UP000291259">
    <property type="component" value="Chromosome"/>
</dbReference>
<dbReference type="GO" id="GO:0004553">
    <property type="term" value="F:hydrolase activity, hydrolyzing O-glycosyl compounds"/>
    <property type="evidence" value="ECO:0007669"/>
    <property type="project" value="InterPro"/>
</dbReference>
<keyword evidence="3" id="KW-0326">Glycosidase</keyword>
<dbReference type="GO" id="GO:0030246">
    <property type="term" value="F:carbohydrate binding"/>
    <property type="evidence" value="ECO:0007669"/>
    <property type="project" value="InterPro"/>
</dbReference>
<dbReference type="SUPFAM" id="SSF49265">
    <property type="entry name" value="Fibronectin type III"/>
    <property type="match status" value="2"/>
</dbReference>
<dbReference type="InterPro" id="IPR051024">
    <property type="entry name" value="GlcNAc_Chitin_IntDeg"/>
</dbReference>
<dbReference type="SUPFAM" id="SSF51055">
    <property type="entry name" value="Carbohydrate binding domain"/>
    <property type="match status" value="1"/>
</dbReference>
<proteinExistence type="predicted"/>
<dbReference type="InterPro" id="IPR036116">
    <property type="entry name" value="FN3_sf"/>
</dbReference>
<evidence type="ECO:0000256" key="4">
    <source>
        <dbReference type="ARBA" id="ARBA00023326"/>
    </source>
</evidence>
<evidence type="ECO:0000256" key="1">
    <source>
        <dbReference type="ARBA" id="ARBA00022729"/>
    </source>
</evidence>
<evidence type="ECO:0000256" key="5">
    <source>
        <dbReference type="SAM" id="MobiDB-lite"/>
    </source>
</evidence>
<feature type="domain" description="Fibronectin type-III" evidence="7">
    <location>
        <begin position="249"/>
        <end position="339"/>
    </location>
</feature>
<dbReference type="Pfam" id="PF00041">
    <property type="entry name" value="fn3"/>
    <property type="match status" value="3"/>
</dbReference>
<dbReference type="CDD" id="cd00063">
    <property type="entry name" value="FN3"/>
    <property type="match status" value="3"/>
</dbReference>
<dbReference type="OrthoDB" id="2702399at2"/>
<feature type="compositionally biased region" description="Low complexity" evidence="5">
    <location>
        <begin position="15"/>
        <end position="24"/>
    </location>
</feature>
<dbReference type="InterPro" id="IPR003610">
    <property type="entry name" value="CBM5/12"/>
</dbReference>
<dbReference type="InterPro" id="IPR013783">
    <property type="entry name" value="Ig-like_fold"/>
</dbReference>
<evidence type="ECO:0000256" key="3">
    <source>
        <dbReference type="ARBA" id="ARBA00023295"/>
    </source>
</evidence>
<dbReference type="InterPro" id="IPR004302">
    <property type="entry name" value="Cellulose/chitin-bd_N"/>
</dbReference>
<dbReference type="KEGG" id="agf:ET445_01450"/>
<feature type="domain" description="Fibronectin type-III" evidence="7">
    <location>
        <begin position="349"/>
        <end position="439"/>
    </location>
</feature>
<gene>
    <name evidence="8" type="ORF">ET445_01450</name>
</gene>